<feature type="domain" description="FP protein C-terminal" evidence="3">
    <location>
        <begin position="278"/>
        <end position="327"/>
    </location>
</feature>
<name>A0A8S1ASS5_ARCPL</name>
<protein>
    <recommendedName>
        <fullName evidence="3">FP protein C-terminal domain-containing protein</fullName>
    </recommendedName>
</protein>
<keyword evidence="1" id="KW-0175">Coiled coil</keyword>
<feature type="region of interest" description="Disordered" evidence="2">
    <location>
        <begin position="1"/>
        <end position="27"/>
    </location>
</feature>
<evidence type="ECO:0000256" key="1">
    <source>
        <dbReference type="SAM" id="Coils"/>
    </source>
</evidence>
<proteinExistence type="predicted"/>
<gene>
    <name evidence="4" type="ORF">APLA_LOCUS11534</name>
</gene>
<sequence>MANVQRTPTKNRQAPTNLHTQSEPDINSALLLSQNVNTSRHKRPRAEGSPQSSQSLNLQNLQETLSNWKSEQDAHISELLETQSTLITKLASDIGEIMNQNTHIKNSNAEISRQNTELVQTISFLNDKFEDMKKELEGLKKERSEHNMYIQNLEQKMHDLQCKSRSSSIEIRNIPQEEGETSTKLITAVSRIGEALGVPLPESALRDTYRLPGKSTGTSNTRPLIVEFSSVLLKQKVLSAVRSLNKNKDTVNNTLNTSVIGIGNERRPIYITEQLLPSQRKLFYQAREFAKRNDFKFCWITNGNIYLRKKEGDNHFLINSINRLHELTNKM</sequence>
<reference evidence="4 5" key="1">
    <citation type="submission" date="2020-04" db="EMBL/GenBank/DDBJ databases">
        <authorList>
            <person name="Wallbank WR R."/>
            <person name="Pardo Diaz C."/>
            <person name="Kozak K."/>
            <person name="Martin S."/>
            <person name="Jiggins C."/>
            <person name="Moest M."/>
            <person name="Warren A I."/>
            <person name="Byers J.R.P. K."/>
            <person name="Montejo-Kovacevich G."/>
            <person name="Yen C E."/>
        </authorList>
    </citation>
    <scope>NUCLEOTIDE SEQUENCE [LARGE SCALE GENOMIC DNA]</scope>
</reference>
<dbReference type="AlphaFoldDB" id="A0A8S1ASS5"/>
<organism evidence="4 5">
    <name type="scientific">Arctia plantaginis</name>
    <name type="common">Wood tiger moth</name>
    <name type="synonym">Phalaena plantaginis</name>
    <dbReference type="NCBI Taxonomy" id="874455"/>
    <lineage>
        <taxon>Eukaryota</taxon>
        <taxon>Metazoa</taxon>
        <taxon>Ecdysozoa</taxon>
        <taxon>Arthropoda</taxon>
        <taxon>Hexapoda</taxon>
        <taxon>Insecta</taxon>
        <taxon>Pterygota</taxon>
        <taxon>Neoptera</taxon>
        <taxon>Endopterygota</taxon>
        <taxon>Lepidoptera</taxon>
        <taxon>Glossata</taxon>
        <taxon>Ditrysia</taxon>
        <taxon>Noctuoidea</taxon>
        <taxon>Erebidae</taxon>
        <taxon>Arctiinae</taxon>
        <taxon>Arctia</taxon>
    </lineage>
</organism>
<keyword evidence="5" id="KW-1185">Reference proteome</keyword>
<evidence type="ECO:0000313" key="5">
    <source>
        <dbReference type="Proteomes" id="UP000494106"/>
    </source>
</evidence>
<feature type="coiled-coil region" evidence="1">
    <location>
        <begin position="115"/>
        <end position="170"/>
    </location>
</feature>
<dbReference type="InterPro" id="IPR057251">
    <property type="entry name" value="FP_C"/>
</dbReference>
<evidence type="ECO:0000256" key="2">
    <source>
        <dbReference type="SAM" id="MobiDB-lite"/>
    </source>
</evidence>
<accession>A0A8S1ASS5</accession>
<comment type="caution">
    <text evidence="4">The sequence shown here is derived from an EMBL/GenBank/DDBJ whole genome shotgun (WGS) entry which is preliminary data.</text>
</comment>
<feature type="region of interest" description="Disordered" evidence="2">
    <location>
        <begin position="37"/>
        <end position="56"/>
    </location>
</feature>
<evidence type="ECO:0000259" key="3">
    <source>
        <dbReference type="Pfam" id="PF25298"/>
    </source>
</evidence>
<dbReference type="Proteomes" id="UP000494106">
    <property type="component" value="Unassembled WGS sequence"/>
</dbReference>
<dbReference type="OrthoDB" id="7436381at2759"/>
<evidence type="ECO:0000313" key="4">
    <source>
        <dbReference type="EMBL" id="CAB3248145.1"/>
    </source>
</evidence>
<dbReference type="Pfam" id="PF25298">
    <property type="entry name" value="Baculo_FP_2nd"/>
    <property type="match status" value="1"/>
</dbReference>
<dbReference type="EMBL" id="CADEBC010000532">
    <property type="protein sequence ID" value="CAB3248145.1"/>
    <property type="molecule type" value="Genomic_DNA"/>
</dbReference>